<dbReference type="PANTHER" id="PTHR21499:SF59">
    <property type="entry name" value="ASPARTOKINASE"/>
    <property type="match status" value="1"/>
</dbReference>
<keyword evidence="9" id="KW-0028">Amino-acid biosynthesis</keyword>
<dbReference type="Pfam" id="PF22468">
    <property type="entry name" value="ACT_9"/>
    <property type="match status" value="1"/>
</dbReference>
<comment type="pathway">
    <text evidence="1 9">Amino-acid biosynthesis; L-lysine biosynthesis via DAP pathway; (S)-tetrahydrodipicolinate from L-aspartate: step 1/4.</text>
</comment>
<evidence type="ECO:0000313" key="12">
    <source>
        <dbReference type="EMBL" id="MFD1630584.1"/>
    </source>
</evidence>
<evidence type="ECO:0000259" key="11">
    <source>
        <dbReference type="Pfam" id="PF22468"/>
    </source>
</evidence>
<comment type="similarity">
    <text evidence="2 8">Belongs to the aspartokinase family.</text>
</comment>
<comment type="pathway">
    <text evidence="9">Amino-acid biosynthesis; L-methionine biosynthesis via de novo pathway; L-homoserine from L-aspartate: step 1/3.</text>
</comment>
<dbReference type="EC" id="2.7.2.4" evidence="8"/>
<keyword evidence="5 8" id="KW-0418">Kinase</keyword>
<dbReference type="InterPro" id="IPR036393">
    <property type="entry name" value="AceGlu_kinase-like_sf"/>
</dbReference>
<dbReference type="PROSITE" id="PS00324">
    <property type="entry name" value="ASPARTOKINASE"/>
    <property type="match status" value="1"/>
</dbReference>
<proteinExistence type="inferred from homology"/>
<dbReference type="InterPro" id="IPR045865">
    <property type="entry name" value="ACT-like_dom_sf"/>
</dbReference>
<evidence type="ECO:0000256" key="9">
    <source>
        <dbReference type="RuleBase" id="RU004249"/>
    </source>
</evidence>
<keyword evidence="3 8" id="KW-0808">Transferase</keyword>
<sequence length="435" mass="48482">MKVLKFGGTSVGSPERMKKLLEIVNPSERQIVVLSAVSGTTNSLVEISQAYLANDKTKALDLIKALKDKYEIFIKELFAKEEFLIKGKEVIDYHFDVLTTFSNDLFTPTEEKVVLAQGELISTTLYHTYLQEIGVKSILLPALEFMKTDEDNEPVVDYITEKLTPLLLADNNLFITQGYICRNSFGEIDNLRRGGSDYTASLIGAGIKADEVQIWTDIDGMHNNDPRIVKGTRPISHLSFDEAAELAYFGAKILHPQSVFPAQRYKIPVRLLNTMDPKAFGTLISSESDAEVVKSIAAKDGITAIKIQSSRMLLAYGFLRKVFEIFERYKTPIDMITTSEVAVSLTIDDTRYLGEITRELQDFGIVEVDVNQTIICVVGDLGVNTHGVAARIFASLQNIPLRMISYGGSNHNVSLLVRSEDKIEALRSLHKGLFE</sequence>
<dbReference type="InterPro" id="IPR054352">
    <property type="entry name" value="ACT_Aspartokinase"/>
</dbReference>
<dbReference type="InterPro" id="IPR001048">
    <property type="entry name" value="Asp/Glu/Uridylate_kinase"/>
</dbReference>
<keyword evidence="13" id="KW-1185">Reference proteome</keyword>
<dbReference type="InterPro" id="IPR018042">
    <property type="entry name" value="Aspartate_kinase_CS"/>
</dbReference>
<dbReference type="PANTHER" id="PTHR21499">
    <property type="entry name" value="ASPARTATE KINASE"/>
    <property type="match status" value="1"/>
</dbReference>
<comment type="catalytic activity">
    <reaction evidence="7 8">
        <text>L-aspartate + ATP = 4-phospho-L-aspartate + ADP</text>
        <dbReference type="Rhea" id="RHEA:23776"/>
        <dbReference type="ChEBI" id="CHEBI:29991"/>
        <dbReference type="ChEBI" id="CHEBI:30616"/>
        <dbReference type="ChEBI" id="CHEBI:57535"/>
        <dbReference type="ChEBI" id="CHEBI:456216"/>
        <dbReference type="EC" id="2.7.2.4"/>
    </reaction>
</comment>
<dbReference type="RefSeq" id="WP_379662960.1">
    <property type="nucleotide sequence ID" value="NZ_JBHUDG010000018.1"/>
</dbReference>
<gene>
    <name evidence="12" type="ORF">ACFSAH_11895</name>
</gene>
<evidence type="ECO:0000256" key="6">
    <source>
        <dbReference type="ARBA" id="ARBA00022840"/>
    </source>
</evidence>
<dbReference type="InterPro" id="IPR005260">
    <property type="entry name" value="Asp_kin_monofn"/>
</dbReference>
<dbReference type="CDD" id="cd04243">
    <property type="entry name" value="AAK_AK-HSDH-like"/>
    <property type="match status" value="1"/>
</dbReference>
<dbReference type="SUPFAM" id="SSF55021">
    <property type="entry name" value="ACT-like"/>
    <property type="match status" value="2"/>
</dbReference>
<organism evidence="12 13">
    <name type="scientific">Pseudopedobacter beijingensis</name>
    <dbReference type="NCBI Taxonomy" id="1207056"/>
    <lineage>
        <taxon>Bacteria</taxon>
        <taxon>Pseudomonadati</taxon>
        <taxon>Bacteroidota</taxon>
        <taxon>Sphingobacteriia</taxon>
        <taxon>Sphingobacteriales</taxon>
        <taxon>Sphingobacteriaceae</taxon>
        <taxon>Pseudopedobacter</taxon>
    </lineage>
</organism>
<evidence type="ECO:0000256" key="2">
    <source>
        <dbReference type="ARBA" id="ARBA00010122"/>
    </source>
</evidence>
<dbReference type="GO" id="GO:0004072">
    <property type="term" value="F:aspartate kinase activity"/>
    <property type="evidence" value="ECO:0007669"/>
    <property type="project" value="UniProtKB-EC"/>
</dbReference>
<dbReference type="EMBL" id="JBHUDG010000018">
    <property type="protein sequence ID" value="MFD1630584.1"/>
    <property type="molecule type" value="Genomic_DNA"/>
</dbReference>
<evidence type="ECO:0000259" key="10">
    <source>
        <dbReference type="Pfam" id="PF00696"/>
    </source>
</evidence>
<dbReference type="PIRSF" id="PIRSF000726">
    <property type="entry name" value="Asp_kin"/>
    <property type="match status" value="1"/>
</dbReference>
<evidence type="ECO:0000313" key="13">
    <source>
        <dbReference type="Proteomes" id="UP001597118"/>
    </source>
</evidence>
<accession>A0ABW4IDZ8</accession>
<dbReference type="Gene3D" id="3.30.70.260">
    <property type="match status" value="2"/>
</dbReference>
<keyword evidence="6" id="KW-0067">ATP-binding</keyword>
<protein>
    <recommendedName>
        <fullName evidence="8">Aspartokinase</fullName>
        <ecNumber evidence="8">2.7.2.4</ecNumber>
    </recommendedName>
</protein>
<dbReference type="Gene3D" id="3.40.1160.10">
    <property type="entry name" value="Acetylglutamate kinase-like"/>
    <property type="match status" value="1"/>
</dbReference>
<evidence type="ECO:0000256" key="3">
    <source>
        <dbReference type="ARBA" id="ARBA00022679"/>
    </source>
</evidence>
<evidence type="ECO:0000256" key="5">
    <source>
        <dbReference type="ARBA" id="ARBA00022777"/>
    </source>
</evidence>
<evidence type="ECO:0000256" key="7">
    <source>
        <dbReference type="ARBA" id="ARBA00047872"/>
    </source>
</evidence>
<dbReference type="InterPro" id="IPR001341">
    <property type="entry name" value="Asp_kinase"/>
</dbReference>
<reference evidence="13" key="1">
    <citation type="journal article" date="2019" name="Int. J. Syst. Evol. Microbiol.">
        <title>The Global Catalogue of Microorganisms (GCM) 10K type strain sequencing project: providing services to taxonomists for standard genome sequencing and annotation.</title>
        <authorList>
            <consortium name="The Broad Institute Genomics Platform"/>
            <consortium name="The Broad Institute Genome Sequencing Center for Infectious Disease"/>
            <person name="Wu L."/>
            <person name="Ma J."/>
        </authorList>
    </citation>
    <scope>NUCLEOTIDE SEQUENCE [LARGE SCALE GENOMIC DNA]</scope>
    <source>
        <strain evidence="13">CCUG 53762</strain>
    </source>
</reference>
<evidence type="ECO:0000256" key="4">
    <source>
        <dbReference type="ARBA" id="ARBA00022741"/>
    </source>
</evidence>
<comment type="caution">
    <text evidence="12">The sequence shown here is derived from an EMBL/GenBank/DDBJ whole genome shotgun (WGS) entry which is preliminary data.</text>
</comment>
<dbReference type="NCBIfam" id="TIGR00657">
    <property type="entry name" value="asp_kinases"/>
    <property type="match status" value="1"/>
</dbReference>
<feature type="domain" description="Aspartokinase ACT" evidence="11">
    <location>
        <begin position="375"/>
        <end position="431"/>
    </location>
</feature>
<name>A0ABW4IDZ8_9SPHI</name>
<dbReference type="Pfam" id="PF00696">
    <property type="entry name" value="AA_kinase"/>
    <property type="match status" value="1"/>
</dbReference>
<feature type="domain" description="Aspartate/glutamate/uridylate kinase" evidence="10">
    <location>
        <begin position="2"/>
        <end position="273"/>
    </location>
</feature>
<dbReference type="CDD" id="cd04912">
    <property type="entry name" value="ACT_AKiii-LysC-EC-like_1"/>
    <property type="match status" value="1"/>
</dbReference>
<dbReference type="SUPFAM" id="SSF53633">
    <property type="entry name" value="Carbamate kinase-like"/>
    <property type="match status" value="1"/>
</dbReference>
<keyword evidence="4" id="KW-0547">Nucleotide-binding</keyword>
<evidence type="ECO:0000256" key="8">
    <source>
        <dbReference type="RuleBase" id="RU003448"/>
    </source>
</evidence>
<comment type="pathway">
    <text evidence="9">Amino-acid biosynthesis; L-threonine biosynthesis; L-threonine from L-aspartate: step 1/5.</text>
</comment>
<dbReference type="Proteomes" id="UP001597118">
    <property type="component" value="Unassembled WGS sequence"/>
</dbReference>
<evidence type="ECO:0000256" key="1">
    <source>
        <dbReference type="ARBA" id="ARBA00004766"/>
    </source>
</evidence>